<name>A0A3M7RAD5_BRAPC</name>
<protein>
    <submittedName>
        <fullName evidence="1">Uncharacterized protein</fullName>
    </submittedName>
</protein>
<dbReference type="Proteomes" id="UP000276133">
    <property type="component" value="Unassembled WGS sequence"/>
</dbReference>
<sequence length="139" mass="16608">MIQQYLKMNSNREDYMENNDAIIKSNKFQQGFEMHRAGEISRNHYLENINVSHLYDVNEMKGFMTENCRKKNPQNIQYLYYRKNFGDWEELNDIIAILCIQTNAIRIFTESSFHLINKTIQERCKKLACPKSSTSKFSY</sequence>
<accession>A0A3M7RAD5</accession>
<gene>
    <name evidence="1" type="ORF">BpHYR1_006284</name>
</gene>
<evidence type="ECO:0000313" key="1">
    <source>
        <dbReference type="EMBL" id="RNA20487.1"/>
    </source>
</evidence>
<proteinExistence type="predicted"/>
<reference evidence="1 2" key="1">
    <citation type="journal article" date="2018" name="Sci. Rep.">
        <title>Genomic signatures of local adaptation to the degree of environmental predictability in rotifers.</title>
        <authorList>
            <person name="Franch-Gras L."/>
            <person name="Hahn C."/>
            <person name="Garcia-Roger E.M."/>
            <person name="Carmona M.J."/>
            <person name="Serra M."/>
            <person name="Gomez A."/>
        </authorList>
    </citation>
    <scope>NUCLEOTIDE SEQUENCE [LARGE SCALE GENOMIC DNA]</scope>
    <source>
        <strain evidence="1">HYR1</strain>
    </source>
</reference>
<comment type="caution">
    <text evidence="1">The sequence shown here is derived from an EMBL/GenBank/DDBJ whole genome shotgun (WGS) entry which is preliminary data.</text>
</comment>
<dbReference type="EMBL" id="REGN01003841">
    <property type="protein sequence ID" value="RNA20487.1"/>
    <property type="molecule type" value="Genomic_DNA"/>
</dbReference>
<keyword evidence="2" id="KW-1185">Reference proteome</keyword>
<organism evidence="1 2">
    <name type="scientific">Brachionus plicatilis</name>
    <name type="common">Marine rotifer</name>
    <name type="synonym">Brachionus muelleri</name>
    <dbReference type="NCBI Taxonomy" id="10195"/>
    <lineage>
        <taxon>Eukaryota</taxon>
        <taxon>Metazoa</taxon>
        <taxon>Spiralia</taxon>
        <taxon>Gnathifera</taxon>
        <taxon>Rotifera</taxon>
        <taxon>Eurotatoria</taxon>
        <taxon>Monogononta</taxon>
        <taxon>Pseudotrocha</taxon>
        <taxon>Ploima</taxon>
        <taxon>Brachionidae</taxon>
        <taxon>Brachionus</taxon>
    </lineage>
</organism>
<evidence type="ECO:0000313" key="2">
    <source>
        <dbReference type="Proteomes" id="UP000276133"/>
    </source>
</evidence>
<dbReference type="AlphaFoldDB" id="A0A3M7RAD5"/>